<evidence type="ECO:0000313" key="3">
    <source>
        <dbReference type="Proteomes" id="UP000317093"/>
    </source>
</evidence>
<name>A0A518AYX8_9BACT</name>
<reference evidence="2 3" key="1">
    <citation type="submission" date="2019-02" db="EMBL/GenBank/DDBJ databases">
        <title>Deep-cultivation of Planctomycetes and their phenomic and genomic characterization uncovers novel biology.</title>
        <authorList>
            <person name="Wiegand S."/>
            <person name="Jogler M."/>
            <person name="Boedeker C."/>
            <person name="Pinto D."/>
            <person name="Vollmers J."/>
            <person name="Rivas-Marin E."/>
            <person name="Kohn T."/>
            <person name="Peeters S.H."/>
            <person name="Heuer A."/>
            <person name="Rast P."/>
            <person name="Oberbeckmann S."/>
            <person name="Bunk B."/>
            <person name="Jeske O."/>
            <person name="Meyerdierks A."/>
            <person name="Storesund J.E."/>
            <person name="Kallscheuer N."/>
            <person name="Luecker S."/>
            <person name="Lage O.M."/>
            <person name="Pohl T."/>
            <person name="Merkel B.J."/>
            <person name="Hornburger P."/>
            <person name="Mueller R.-W."/>
            <person name="Bruemmer F."/>
            <person name="Labrenz M."/>
            <person name="Spormann A.M."/>
            <person name="Op den Camp H."/>
            <person name="Overmann J."/>
            <person name="Amann R."/>
            <person name="Jetten M.S.M."/>
            <person name="Mascher T."/>
            <person name="Medema M.H."/>
            <person name="Devos D.P."/>
            <person name="Kaster A.-K."/>
            <person name="Ovreas L."/>
            <person name="Rohde M."/>
            <person name="Galperin M.Y."/>
            <person name="Jogler C."/>
        </authorList>
    </citation>
    <scope>NUCLEOTIDE SEQUENCE [LARGE SCALE GENOMIC DNA]</scope>
    <source>
        <strain evidence="2 3">Pan216</strain>
    </source>
</reference>
<feature type="region of interest" description="Disordered" evidence="1">
    <location>
        <begin position="1"/>
        <end position="22"/>
    </location>
</feature>
<accession>A0A518AYX8</accession>
<organism evidence="2 3">
    <name type="scientific">Kolteria novifilia</name>
    <dbReference type="NCBI Taxonomy" id="2527975"/>
    <lineage>
        <taxon>Bacteria</taxon>
        <taxon>Pseudomonadati</taxon>
        <taxon>Planctomycetota</taxon>
        <taxon>Planctomycetia</taxon>
        <taxon>Kolteriales</taxon>
        <taxon>Kolteriaceae</taxon>
        <taxon>Kolteria</taxon>
    </lineage>
</organism>
<feature type="compositionally biased region" description="Basic and acidic residues" evidence="1">
    <location>
        <begin position="12"/>
        <end position="22"/>
    </location>
</feature>
<sequence>MPSASDLESDTEVPRAKVRGEKAADLAQSWHSRLCQGIRLVLTLYQKGGNGKEDGTNGEGGIL</sequence>
<dbReference type="AlphaFoldDB" id="A0A518AYX8"/>
<keyword evidence="3" id="KW-1185">Reference proteome</keyword>
<evidence type="ECO:0000313" key="2">
    <source>
        <dbReference type="EMBL" id="QDU59933.1"/>
    </source>
</evidence>
<protein>
    <submittedName>
        <fullName evidence="2">Uncharacterized protein</fullName>
    </submittedName>
</protein>
<evidence type="ECO:0000256" key="1">
    <source>
        <dbReference type="SAM" id="MobiDB-lite"/>
    </source>
</evidence>
<dbReference type="EMBL" id="CP036279">
    <property type="protein sequence ID" value="QDU59933.1"/>
    <property type="molecule type" value="Genomic_DNA"/>
</dbReference>
<dbReference type="Proteomes" id="UP000317093">
    <property type="component" value="Chromosome"/>
</dbReference>
<dbReference type="KEGG" id="knv:Pan216_07680"/>
<gene>
    <name evidence="2" type="ORF">Pan216_07680</name>
</gene>
<proteinExistence type="predicted"/>